<gene>
    <name evidence="1" type="ORF">RPERSI_LOCUS29326</name>
</gene>
<protein>
    <submittedName>
        <fullName evidence="1">6964_t:CDS:1</fullName>
    </submittedName>
</protein>
<organism evidence="1 2">
    <name type="scientific">Racocetra persica</name>
    <dbReference type="NCBI Taxonomy" id="160502"/>
    <lineage>
        <taxon>Eukaryota</taxon>
        <taxon>Fungi</taxon>
        <taxon>Fungi incertae sedis</taxon>
        <taxon>Mucoromycota</taxon>
        <taxon>Glomeromycotina</taxon>
        <taxon>Glomeromycetes</taxon>
        <taxon>Diversisporales</taxon>
        <taxon>Gigasporaceae</taxon>
        <taxon>Racocetra</taxon>
    </lineage>
</organism>
<feature type="non-terminal residue" evidence="1">
    <location>
        <position position="1"/>
    </location>
</feature>
<comment type="caution">
    <text evidence="1">The sequence shown here is derived from an EMBL/GenBank/DDBJ whole genome shotgun (WGS) entry which is preliminary data.</text>
</comment>
<sequence>LTDINLTVSCSLTRLAISRLSIQQKLSLTRLVIPTVPSLTNCSLD</sequence>
<evidence type="ECO:0000313" key="2">
    <source>
        <dbReference type="Proteomes" id="UP000789920"/>
    </source>
</evidence>
<proteinExistence type="predicted"/>
<keyword evidence="2" id="KW-1185">Reference proteome</keyword>
<name>A0ACA9SD60_9GLOM</name>
<dbReference type="EMBL" id="CAJVQC010110247">
    <property type="protein sequence ID" value="CAG8834832.1"/>
    <property type="molecule type" value="Genomic_DNA"/>
</dbReference>
<reference evidence="1" key="1">
    <citation type="submission" date="2021-06" db="EMBL/GenBank/DDBJ databases">
        <authorList>
            <person name="Kallberg Y."/>
            <person name="Tangrot J."/>
            <person name="Rosling A."/>
        </authorList>
    </citation>
    <scope>NUCLEOTIDE SEQUENCE</scope>
    <source>
        <strain evidence="1">MA461A</strain>
    </source>
</reference>
<evidence type="ECO:0000313" key="1">
    <source>
        <dbReference type="EMBL" id="CAG8834832.1"/>
    </source>
</evidence>
<accession>A0ACA9SD60</accession>
<dbReference type="Proteomes" id="UP000789920">
    <property type="component" value="Unassembled WGS sequence"/>
</dbReference>